<evidence type="ECO:0000256" key="5">
    <source>
        <dbReference type="ARBA" id="ARBA00023163"/>
    </source>
</evidence>
<dbReference type="InterPro" id="IPR058031">
    <property type="entry name" value="AAA_lid_NorR"/>
</dbReference>
<evidence type="ECO:0000256" key="4">
    <source>
        <dbReference type="ARBA" id="ARBA00023125"/>
    </source>
</evidence>
<dbReference type="InterPro" id="IPR002197">
    <property type="entry name" value="HTH_Fis"/>
</dbReference>
<dbReference type="Gene3D" id="1.10.10.60">
    <property type="entry name" value="Homeodomain-like"/>
    <property type="match status" value="1"/>
</dbReference>
<dbReference type="GO" id="GO:0043565">
    <property type="term" value="F:sequence-specific DNA binding"/>
    <property type="evidence" value="ECO:0007669"/>
    <property type="project" value="InterPro"/>
</dbReference>
<dbReference type="Proteomes" id="UP000192907">
    <property type="component" value="Unassembled WGS sequence"/>
</dbReference>
<dbReference type="EMBL" id="FWZT01000014">
    <property type="protein sequence ID" value="SMF47068.1"/>
    <property type="molecule type" value="Genomic_DNA"/>
</dbReference>
<reference evidence="8" key="1">
    <citation type="submission" date="2017-04" db="EMBL/GenBank/DDBJ databases">
        <authorList>
            <person name="Varghese N."/>
            <person name="Submissions S."/>
        </authorList>
    </citation>
    <scope>NUCLEOTIDE SEQUENCE [LARGE SCALE GENOMIC DNA]</scope>
    <source>
        <strain evidence="8">RKEM611</strain>
    </source>
</reference>
<dbReference type="Gene3D" id="3.40.50.300">
    <property type="entry name" value="P-loop containing nucleotide triphosphate hydrolases"/>
    <property type="match status" value="1"/>
</dbReference>
<feature type="domain" description="Sigma-54 factor interaction" evidence="6">
    <location>
        <begin position="38"/>
        <end position="268"/>
    </location>
</feature>
<dbReference type="GO" id="GO:0006355">
    <property type="term" value="P:regulation of DNA-templated transcription"/>
    <property type="evidence" value="ECO:0007669"/>
    <property type="project" value="InterPro"/>
</dbReference>
<dbReference type="InterPro" id="IPR003593">
    <property type="entry name" value="AAA+_ATPase"/>
</dbReference>
<dbReference type="InterPro" id="IPR025944">
    <property type="entry name" value="Sigma_54_int_dom_CS"/>
</dbReference>
<dbReference type="PROSITE" id="PS00675">
    <property type="entry name" value="SIGMA54_INTERACT_1"/>
    <property type="match status" value="1"/>
</dbReference>
<dbReference type="Pfam" id="PF00158">
    <property type="entry name" value="Sigma54_activat"/>
    <property type="match status" value="1"/>
</dbReference>
<dbReference type="PROSITE" id="PS50045">
    <property type="entry name" value="SIGMA54_INTERACT_4"/>
    <property type="match status" value="1"/>
</dbReference>
<evidence type="ECO:0000313" key="8">
    <source>
        <dbReference type="Proteomes" id="UP000192907"/>
    </source>
</evidence>
<protein>
    <submittedName>
        <fullName evidence="7">Regulatory protein, Fis family</fullName>
    </submittedName>
</protein>
<dbReference type="SUPFAM" id="SSF52540">
    <property type="entry name" value="P-loop containing nucleoside triphosphate hydrolases"/>
    <property type="match status" value="1"/>
</dbReference>
<dbReference type="SUPFAM" id="SSF46689">
    <property type="entry name" value="Homeodomain-like"/>
    <property type="match status" value="1"/>
</dbReference>
<dbReference type="PROSITE" id="PS00688">
    <property type="entry name" value="SIGMA54_INTERACT_3"/>
    <property type="match status" value="1"/>
</dbReference>
<dbReference type="PANTHER" id="PTHR32071">
    <property type="entry name" value="TRANSCRIPTIONAL REGULATORY PROTEIN"/>
    <property type="match status" value="1"/>
</dbReference>
<dbReference type="GO" id="GO:0005524">
    <property type="term" value="F:ATP binding"/>
    <property type="evidence" value="ECO:0007669"/>
    <property type="project" value="UniProtKB-KW"/>
</dbReference>
<name>A0A1Y6C5V0_9BACT</name>
<dbReference type="Gene3D" id="1.10.8.60">
    <property type="match status" value="1"/>
</dbReference>
<dbReference type="CDD" id="cd00009">
    <property type="entry name" value="AAA"/>
    <property type="match status" value="1"/>
</dbReference>
<dbReference type="PANTHER" id="PTHR32071:SF57">
    <property type="entry name" value="C4-DICARBOXYLATE TRANSPORT TRANSCRIPTIONAL REGULATORY PROTEIN DCTD"/>
    <property type="match status" value="1"/>
</dbReference>
<evidence type="ECO:0000313" key="7">
    <source>
        <dbReference type="EMBL" id="SMF47068.1"/>
    </source>
</evidence>
<dbReference type="InterPro" id="IPR002078">
    <property type="entry name" value="Sigma_54_int"/>
</dbReference>
<dbReference type="FunFam" id="3.40.50.300:FF:000006">
    <property type="entry name" value="DNA-binding transcriptional regulator NtrC"/>
    <property type="match status" value="1"/>
</dbReference>
<organism evidence="7 8">
    <name type="scientific">Pseudobacteriovorax antillogorgiicola</name>
    <dbReference type="NCBI Taxonomy" id="1513793"/>
    <lineage>
        <taxon>Bacteria</taxon>
        <taxon>Pseudomonadati</taxon>
        <taxon>Bdellovibrionota</taxon>
        <taxon>Oligoflexia</taxon>
        <taxon>Oligoflexales</taxon>
        <taxon>Pseudobacteriovoracaceae</taxon>
        <taxon>Pseudobacteriovorax</taxon>
    </lineage>
</organism>
<dbReference type="STRING" id="1513793.SAMN06296036_114103"/>
<dbReference type="Pfam" id="PF02954">
    <property type="entry name" value="HTH_8"/>
    <property type="match status" value="1"/>
</dbReference>
<evidence type="ECO:0000256" key="2">
    <source>
        <dbReference type="ARBA" id="ARBA00022840"/>
    </source>
</evidence>
<keyword evidence="1" id="KW-0547">Nucleotide-binding</keyword>
<keyword evidence="5" id="KW-0804">Transcription</keyword>
<evidence type="ECO:0000256" key="1">
    <source>
        <dbReference type="ARBA" id="ARBA00022741"/>
    </source>
</evidence>
<keyword evidence="8" id="KW-1185">Reference proteome</keyword>
<accession>A0A1Y6C5V0</accession>
<dbReference type="Pfam" id="PF25601">
    <property type="entry name" value="AAA_lid_14"/>
    <property type="match status" value="1"/>
</dbReference>
<keyword evidence="4" id="KW-0238">DNA-binding</keyword>
<gene>
    <name evidence="7" type="ORF">SAMN06296036_114103</name>
</gene>
<dbReference type="InterPro" id="IPR009057">
    <property type="entry name" value="Homeodomain-like_sf"/>
</dbReference>
<evidence type="ECO:0000259" key="6">
    <source>
        <dbReference type="PROSITE" id="PS50045"/>
    </source>
</evidence>
<keyword evidence="2" id="KW-0067">ATP-binding</keyword>
<dbReference type="PRINTS" id="PR01590">
    <property type="entry name" value="HTHFIS"/>
</dbReference>
<dbReference type="InterPro" id="IPR027417">
    <property type="entry name" value="P-loop_NTPase"/>
</dbReference>
<evidence type="ECO:0000256" key="3">
    <source>
        <dbReference type="ARBA" id="ARBA00023015"/>
    </source>
</evidence>
<dbReference type="PROSITE" id="PS00676">
    <property type="entry name" value="SIGMA54_INTERACT_2"/>
    <property type="match status" value="1"/>
</dbReference>
<dbReference type="AlphaFoldDB" id="A0A1Y6C5V0"/>
<dbReference type="InterPro" id="IPR025943">
    <property type="entry name" value="Sigma_54_int_dom_ATP-bd_2"/>
</dbReference>
<keyword evidence="3" id="KW-0805">Transcription regulation</keyword>
<sequence length="382" mass="42879">MGVDMTKFNNAHHFLSSSDSSASLTSSLQNIRHTLSEIKGQSQAMDRVLQTVGKVARSDSPVLINGESGTGKELIARAIHRLSQRVSRRFVAINCSAIPENLLESELFGHVKGAFTGAESRRKGYFEEAHGGTIFLDEIGDMPWRLQAKLLRVLQEKQFSPIGSNETKFADVRVVAATNVNLEKAVADKDFRLDLFYRLNVLPVRVPALHERKEDISVLLNHFLEESNKQHNFMNPAYFQPEVYQVLQNHRWPGNVRELQNLVERLVVITGGGRIAVDDLPPEYRHGKIDEPKVTKTLESQIQQDPVSSVDKAAPEGDLPELGINLTEYIEQLENSLILQALERTGNNKNRAAKLLGLNRTTLVERIKKRKLAPLNSPSREL</sequence>
<dbReference type="SMART" id="SM00382">
    <property type="entry name" value="AAA"/>
    <property type="match status" value="1"/>
</dbReference>
<proteinExistence type="predicted"/>
<dbReference type="InterPro" id="IPR025662">
    <property type="entry name" value="Sigma_54_int_dom_ATP-bd_1"/>
</dbReference>